<reference evidence="2 3" key="1">
    <citation type="submission" date="2017-08" db="EMBL/GenBank/DDBJ databases">
        <title>Acidophilic green algal genome provides insights into adaptation to an acidic environment.</title>
        <authorList>
            <person name="Hirooka S."/>
            <person name="Hirose Y."/>
            <person name="Kanesaki Y."/>
            <person name="Higuchi S."/>
            <person name="Fujiwara T."/>
            <person name="Onuma R."/>
            <person name="Era A."/>
            <person name="Ohbayashi R."/>
            <person name="Uzuka A."/>
            <person name="Nozaki H."/>
            <person name="Yoshikawa H."/>
            <person name="Miyagishima S.Y."/>
        </authorList>
    </citation>
    <scope>NUCLEOTIDE SEQUENCE [LARGE SCALE GENOMIC DNA]</scope>
    <source>
        <strain evidence="2 3">NIES-2499</strain>
    </source>
</reference>
<organism evidence="2 3">
    <name type="scientific">Chlamydomonas eustigma</name>
    <dbReference type="NCBI Taxonomy" id="1157962"/>
    <lineage>
        <taxon>Eukaryota</taxon>
        <taxon>Viridiplantae</taxon>
        <taxon>Chlorophyta</taxon>
        <taxon>core chlorophytes</taxon>
        <taxon>Chlorophyceae</taxon>
        <taxon>CS clade</taxon>
        <taxon>Chlamydomonadales</taxon>
        <taxon>Chlamydomonadaceae</taxon>
        <taxon>Chlamydomonas</taxon>
    </lineage>
</organism>
<dbReference type="OrthoDB" id="521506at2759"/>
<keyword evidence="1" id="KW-0812">Transmembrane</keyword>
<accession>A0A250XCU8</accession>
<protein>
    <submittedName>
        <fullName evidence="2">Uncharacterized protein</fullName>
    </submittedName>
</protein>
<dbReference type="AlphaFoldDB" id="A0A250XCU8"/>
<dbReference type="Proteomes" id="UP000232323">
    <property type="component" value="Unassembled WGS sequence"/>
</dbReference>
<comment type="caution">
    <text evidence="2">The sequence shown here is derived from an EMBL/GenBank/DDBJ whole genome shotgun (WGS) entry which is preliminary data.</text>
</comment>
<keyword evidence="1" id="KW-1133">Transmembrane helix</keyword>
<keyword evidence="1" id="KW-0472">Membrane</keyword>
<sequence length="131" mass="15016">MQCIRQAARLLAKNANSARNMTTKTAEEYWAPVFPKLPKPSPEQTSHSVRKEMIGFLLLGPIGGGLMVYDFIYGLEEHSDDLIPPYPWLRIRRVPGMPWGEDALFEYHRYVASEWPLPEGHDGKVHAHDHH</sequence>
<gene>
    <name evidence="2" type="ORF">CEUSTIGMA_g8348.t1</name>
</gene>
<name>A0A250XCU8_9CHLO</name>
<feature type="transmembrane region" description="Helical" evidence="1">
    <location>
        <begin position="54"/>
        <end position="75"/>
    </location>
</feature>
<dbReference type="STRING" id="1157962.A0A250XCU8"/>
<evidence type="ECO:0000313" key="2">
    <source>
        <dbReference type="EMBL" id="GAX80913.1"/>
    </source>
</evidence>
<dbReference type="EMBL" id="BEGY01000058">
    <property type="protein sequence ID" value="GAX80913.1"/>
    <property type="molecule type" value="Genomic_DNA"/>
</dbReference>
<evidence type="ECO:0000256" key="1">
    <source>
        <dbReference type="SAM" id="Phobius"/>
    </source>
</evidence>
<proteinExistence type="predicted"/>
<keyword evidence="3" id="KW-1185">Reference proteome</keyword>
<evidence type="ECO:0000313" key="3">
    <source>
        <dbReference type="Proteomes" id="UP000232323"/>
    </source>
</evidence>